<evidence type="ECO:0000313" key="2">
    <source>
        <dbReference type="EMBL" id="QCI11379.1"/>
    </source>
</evidence>
<dbReference type="InterPro" id="IPR022385">
    <property type="entry name" value="Rhs_assc_core"/>
</dbReference>
<dbReference type="Proteomes" id="UP000298551">
    <property type="component" value="Chromosome"/>
</dbReference>
<dbReference type="AlphaFoldDB" id="A0A4D6X5S7"/>
<name>A0A4D6X5S7_PSEPU</name>
<evidence type="ECO:0008006" key="4">
    <source>
        <dbReference type="Google" id="ProtNLM"/>
    </source>
</evidence>
<feature type="compositionally biased region" description="Polar residues" evidence="1">
    <location>
        <begin position="158"/>
        <end position="178"/>
    </location>
</feature>
<feature type="region of interest" description="Disordered" evidence="1">
    <location>
        <begin position="146"/>
        <end position="185"/>
    </location>
</feature>
<dbReference type="SUPFAM" id="SSF56399">
    <property type="entry name" value="ADP-ribosylation"/>
    <property type="match status" value="1"/>
</dbReference>
<protein>
    <recommendedName>
        <fullName evidence="4">RHS repeat-associated core domain-containing protein</fullName>
    </recommendedName>
</protein>
<dbReference type="EMBL" id="CP039371">
    <property type="protein sequence ID" value="QCI11379.1"/>
    <property type="molecule type" value="Genomic_DNA"/>
</dbReference>
<dbReference type="OrthoDB" id="7033486at2"/>
<accession>A0A4D6X5S7</accession>
<sequence>MQASRIMDQAYTPYGYSQGSHNQRTLLGFNGEQEDLFSGCYHLGNGYRLYLPALQRFGAPDSWSPFGEGGLNSYCYCAGDPVNRADPTGHLDFSHNRVTANRLREQARRRQPAQQRVDALRARLAQRNQPQTVPQRFGPPLARQQEALAPPPREAIHQSGNRNPLANPINANSPQEQPAQAPVTPVQASQLYERLETAYRHEQRFIENIRYVAPGTELFQQYHAAMIRIRADVAAIRARLDVDRLSWFHF</sequence>
<proteinExistence type="predicted"/>
<dbReference type="Gene3D" id="2.180.10.10">
    <property type="entry name" value="RHS repeat-associated core"/>
    <property type="match status" value="1"/>
</dbReference>
<gene>
    <name evidence="2" type="ORF">E6B08_08195</name>
</gene>
<evidence type="ECO:0000313" key="3">
    <source>
        <dbReference type="Proteomes" id="UP000298551"/>
    </source>
</evidence>
<dbReference type="NCBIfam" id="TIGR03696">
    <property type="entry name" value="Rhs_assc_core"/>
    <property type="match status" value="1"/>
</dbReference>
<reference evidence="3" key="1">
    <citation type="submission" date="2019-04" db="EMBL/GenBank/DDBJ databases">
        <title>Genome sequence of Pseudomonas putida 1290, an auxin catabolizing strain.</title>
        <authorList>
            <person name="Laird T.S."/>
            <person name="Leveau J.H.J."/>
        </authorList>
    </citation>
    <scope>NUCLEOTIDE SEQUENCE [LARGE SCALE GENOMIC DNA]</scope>
    <source>
        <strain evidence="3">1290</strain>
    </source>
</reference>
<evidence type="ECO:0000256" key="1">
    <source>
        <dbReference type="SAM" id="MobiDB-lite"/>
    </source>
</evidence>
<organism evidence="2 3">
    <name type="scientific">Pseudomonas putida</name>
    <name type="common">Arthrobacter siderocapsulatus</name>
    <dbReference type="NCBI Taxonomy" id="303"/>
    <lineage>
        <taxon>Bacteria</taxon>
        <taxon>Pseudomonadati</taxon>
        <taxon>Pseudomonadota</taxon>
        <taxon>Gammaproteobacteria</taxon>
        <taxon>Pseudomonadales</taxon>
        <taxon>Pseudomonadaceae</taxon>
        <taxon>Pseudomonas</taxon>
    </lineage>
</organism>